<evidence type="ECO:0000259" key="4">
    <source>
        <dbReference type="Pfam" id="PF08366"/>
    </source>
</evidence>
<evidence type="ECO:0000313" key="5">
    <source>
        <dbReference type="Proteomes" id="UP000095280"/>
    </source>
</evidence>
<proteinExistence type="predicted"/>
<dbReference type="AlphaFoldDB" id="A0A1I8ISR8"/>
<evidence type="ECO:0000313" key="6">
    <source>
        <dbReference type="WBParaSite" id="maker-uti_cns_0016498-snap-gene-0.2-mRNA-1"/>
    </source>
</evidence>
<keyword evidence="5" id="KW-1185">Reference proteome</keyword>
<accession>A0A1I8ISR8</accession>
<keyword evidence="2" id="KW-0677">Repeat</keyword>
<dbReference type="GO" id="GO:0045159">
    <property type="term" value="F:myosin II binding"/>
    <property type="evidence" value="ECO:0007669"/>
    <property type="project" value="TreeGrafter"/>
</dbReference>
<protein>
    <submittedName>
        <fullName evidence="6">LLGL domain-containing protein</fullName>
    </submittedName>
</protein>
<feature type="region of interest" description="Disordered" evidence="3">
    <location>
        <begin position="888"/>
        <end position="959"/>
    </location>
</feature>
<dbReference type="GO" id="GO:0019905">
    <property type="term" value="F:syntaxin binding"/>
    <property type="evidence" value="ECO:0007669"/>
    <property type="project" value="TreeGrafter"/>
</dbReference>
<feature type="compositionally biased region" description="Basic and acidic residues" evidence="3">
    <location>
        <begin position="639"/>
        <end position="650"/>
    </location>
</feature>
<dbReference type="InterPro" id="IPR013577">
    <property type="entry name" value="LLGL2"/>
</dbReference>
<organism evidence="5 6">
    <name type="scientific">Macrostomum lignano</name>
    <dbReference type="NCBI Taxonomy" id="282301"/>
    <lineage>
        <taxon>Eukaryota</taxon>
        <taxon>Metazoa</taxon>
        <taxon>Spiralia</taxon>
        <taxon>Lophotrochozoa</taxon>
        <taxon>Platyhelminthes</taxon>
        <taxon>Rhabditophora</taxon>
        <taxon>Macrostomorpha</taxon>
        <taxon>Macrostomida</taxon>
        <taxon>Macrostomidae</taxon>
        <taxon>Macrostomum</taxon>
    </lineage>
</organism>
<dbReference type="InterPro" id="IPR000664">
    <property type="entry name" value="Lethal2_giant"/>
</dbReference>
<feature type="compositionally biased region" description="Basic and acidic residues" evidence="3">
    <location>
        <begin position="101"/>
        <end position="131"/>
    </location>
</feature>
<dbReference type="WBParaSite" id="maker-uti_cns_0016498-snap-gene-0.2-mRNA-1">
    <property type="protein sequence ID" value="maker-uti_cns_0016498-snap-gene-0.2-mRNA-1"/>
    <property type="gene ID" value="maker-uti_cns_0016498-snap-gene-0.2"/>
</dbReference>
<feature type="compositionally biased region" description="Basic and acidic residues" evidence="3">
    <location>
        <begin position="924"/>
        <end position="948"/>
    </location>
</feature>
<feature type="compositionally biased region" description="Low complexity" evidence="3">
    <location>
        <begin position="705"/>
        <end position="717"/>
    </location>
</feature>
<name>A0A1I8ISR8_9PLAT</name>
<dbReference type="GO" id="GO:0005886">
    <property type="term" value="C:plasma membrane"/>
    <property type="evidence" value="ECO:0007669"/>
    <property type="project" value="TreeGrafter"/>
</dbReference>
<feature type="compositionally biased region" description="Basic and acidic residues" evidence="3">
    <location>
        <begin position="548"/>
        <end position="605"/>
    </location>
</feature>
<evidence type="ECO:0000256" key="3">
    <source>
        <dbReference type="SAM" id="MobiDB-lite"/>
    </source>
</evidence>
<dbReference type="GO" id="GO:0006893">
    <property type="term" value="P:Golgi to plasma membrane transport"/>
    <property type="evidence" value="ECO:0007669"/>
    <property type="project" value="TreeGrafter"/>
</dbReference>
<dbReference type="Pfam" id="PF08366">
    <property type="entry name" value="LLGL"/>
    <property type="match status" value="1"/>
</dbReference>
<reference evidence="6" key="1">
    <citation type="submission" date="2016-11" db="UniProtKB">
        <authorList>
            <consortium name="WormBaseParasite"/>
        </authorList>
    </citation>
    <scope>IDENTIFICATION</scope>
</reference>
<dbReference type="PANTHER" id="PTHR10241:SF25">
    <property type="entry name" value="TOMOSYN, ISOFORM C"/>
    <property type="match status" value="1"/>
</dbReference>
<keyword evidence="1" id="KW-0853">WD repeat</keyword>
<feature type="compositionally biased region" description="Low complexity" evidence="3">
    <location>
        <begin position="12"/>
        <end position="28"/>
    </location>
</feature>
<evidence type="ECO:0000256" key="2">
    <source>
        <dbReference type="ARBA" id="ARBA00022737"/>
    </source>
</evidence>
<sequence length="1078" mass="113154">MQAVPQARSVDDAAAGEAADASASQQQQQQLIAVGYRGGPVVLLSAATAAPRCLALSSENPRLAPFDQQRRCPDTAADWRLANGRFELPSEPAADSGNNKDSAKADETTEENAADKDKAEAETEATKKEQQKVPPVMAKQLGDRTTVYGPFPCQPIPLLASYSGGVTAFAGGLAKNTHADVHSVTLTVGSRQACYQLPAAPVGLLLPRPDCLLAVCQTRLLAIDIADSDWRPFRPPYLRCLSAADAPPTVARPPPKAAAAAGAAAFSQRDWPINGGRFYGGEASTEEKETAGEERHLLVTGHADGGVAFWMLDARKGLGVPFGRLDTARLFVADAAAVGNGKASGEAGDAFPKLLRNVGVDFPPPPPVDPRLAIFDVQLVGEGLLVTGSGGQAVVWSPTDELEAGDVQLDLRTVRADFLAEGSATGAAYEWTGPEALQIRPPEAVAKFGAPFRPSCVALPVTSAAYSQRWGILAVGTARTVSPYSTLAPSDRSPHTPTLPAVGVGASGDADSGAAAVNGGASGSDAGSGLGSSLRQSFRMLKKFRPGRKQEYTGKKKPEEKPEDKPEDKREDKPEDKPEDKRKTKPKTEEKAGRTSEETAKKEDESAAEGVTAAAAEAAAPPPPPEKQKLGPPRPPAPRPDRRPAAHRDTVDAANARAVSLLAGDASGRILAFQLTRPPKPAVKDEAATAAADATNDEAAEQKPEQQQQQQQPEEGEWQAQLVKELHLKHGAPVAALYTLSARNHSIVDAESTVDGPHELLVASEEQVKLFNLPGLKPRVKCRLTGRLLSSGHAVFPSSTRPDVREFGLAAYLDNGTLLVLGFPGLKVHAWREQFLRSGDVAICCRLGAPVALTLEAGGRLASVHRLSAGSLGAAFQRSAGLDLPEDARKKPEEQPAQQQPAAATAAAAEAAPVAEAPAANGTGEEKDGGEEAKAAAKEEDKSGRRGLETGGCGYHDGRHQGVRYWSEVAGEDKRESTVSGGENADNKPAVAEVTPAAEIKCGSEVAATESAATGNAIGEDAIGLALIEMLRHRSLCGTRFFVENLDTGSCRRRIVRAAPPLTKRSRGGRLKKAPMPA</sequence>
<feature type="region of interest" description="Disordered" evidence="3">
    <location>
        <begin position="88"/>
        <end position="133"/>
    </location>
</feature>
<dbReference type="GO" id="GO:0005737">
    <property type="term" value="C:cytoplasm"/>
    <property type="evidence" value="ECO:0007669"/>
    <property type="project" value="TreeGrafter"/>
</dbReference>
<dbReference type="GO" id="GO:0005096">
    <property type="term" value="F:GTPase activator activity"/>
    <property type="evidence" value="ECO:0007669"/>
    <property type="project" value="TreeGrafter"/>
</dbReference>
<dbReference type="PANTHER" id="PTHR10241">
    <property type="entry name" value="LETHAL 2 GIANT LARVAE PROTEIN"/>
    <property type="match status" value="1"/>
</dbReference>
<dbReference type="Proteomes" id="UP000095280">
    <property type="component" value="Unplaced"/>
</dbReference>
<dbReference type="GO" id="GO:0006887">
    <property type="term" value="P:exocytosis"/>
    <property type="evidence" value="ECO:0007669"/>
    <property type="project" value="TreeGrafter"/>
</dbReference>
<feature type="region of interest" description="Disordered" evidence="3">
    <location>
        <begin position="485"/>
        <end position="507"/>
    </location>
</feature>
<feature type="domain" description="Lethal giant larvae homologue 2" evidence="4">
    <location>
        <begin position="145"/>
        <end position="230"/>
    </location>
</feature>
<feature type="region of interest" description="Disordered" evidence="3">
    <location>
        <begin position="1"/>
        <end position="28"/>
    </location>
</feature>
<feature type="region of interest" description="Disordered" evidence="3">
    <location>
        <begin position="542"/>
        <end position="650"/>
    </location>
</feature>
<evidence type="ECO:0000256" key="1">
    <source>
        <dbReference type="ARBA" id="ARBA00022574"/>
    </source>
</evidence>
<dbReference type="PRINTS" id="PR00962">
    <property type="entry name" value="LETHAL2GIANT"/>
</dbReference>
<feature type="compositionally biased region" description="Low complexity" evidence="3">
    <location>
        <begin position="895"/>
        <end position="920"/>
    </location>
</feature>
<feature type="region of interest" description="Disordered" evidence="3">
    <location>
        <begin position="679"/>
        <end position="717"/>
    </location>
</feature>
<feature type="compositionally biased region" description="Low complexity" evidence="3">
    <location>
        <begin position="608"/>
        <end position="619"/>
    </location>
</feature>